<proteinExistence type="predicted"/>
<evidence type="ECO:0000313" key="2">
    <source>
        <dbReference type="Proteomes" id="UP000033966"/>
    </source>
</evidence>
<protein>
    <recommendedName>
        <fullName evidence="3">Caib/baif family protein</fullName>
    </recommendedName>
</protein>
<gene>
    <name evidence="1" type="ORF">UW92_C0002G0010</name>
</gene>
<dbReference type="AlphaFoldDB" id="A0A0G1L8Q8"/>
<name>A0A0G1L8Q8_9BACT</name>
<organism evidence="1 2">
    <name type="scientific">Candidatus Jorgensenbacteria bacterium GW2011_GWA2_45_13</name>
    <dbReference type="NCBI Taxonomy" id="1618662"/>
    <lineage>
        <taxon>Bacteria</taxon>
        <taxon>Candidatus Joergenseniibacteriota</taxon>
    </lineage>
</organism>
<dbReference type="EMBL" id="LCKF01000002">
    <property type="protein sequence ID" value="KKT92366.1"/>
    <property type="molecule type" value="Genomic_DNA"/>
</dbReference>
<sequence>MLSMYSEDSKVNEYCQECWWSDKWNPIEYGMEYDFSRPFFEQFKELSHRVPYVGLQIRNSPDTEYANFIADARNIYMSFSAVDGSEDVFYSKNIDRSRNIVDSFDFSNCENCYEGVKGNKNYDSRFLFDCRECINSSFLFDCANCQNCFMSSGLRNKNYYFRNKQYTKEEYKKLLNDIDLGSYDVLLEFKKEYEEMKRFAIRKYASVVNCVNFSGDDLRDSINTFYTFSGYGHENVRYIFRSFNLKDSMDTTNAARSELFYEFMAGGGDGGYRAKFVFSAFPALTNVDYVHYSGSSSHIFGCIGLRNKQYCILNKQYSKEEYEALLPKIKQHMMDMPYTDQKGRVYKYSEFFPPELSPFAYNETIAQEYFPLTKEQAIEQGYLWKDPDDRNYKIQIPSDKLSDHIKDVTDDIAEKVIGCMHEGKCTHQCTTTFKIIPSELQFYRQMNLPLPRLCPNCRHYERLAQRNPLKLWKRKCQCAGAKSENGVYQNTATHQHGDKPCPNEFKTSYAPDRPEVVYCEQCYQQEVV</sequence>
<comment type="caution">
    <text evidence="1">The sequence shown here is derived from an EMBL/GenBank/DDBJ whole genome shotgun (WGS) entry which is preliminary data.</text>
</comment>
<evidence type="ECO:0000313" key="1">
    <source>
        <dbReference type="EMBL" id="KKT92366.1"/>
    </source>
</evidence>
<accession>A0A0G1L8Q8</accession>
<evidence type="ECO:0008006" key="3">
    <source>
        <dbReference type="Google" id="ProtNLM"/>
    </source>
</evidence>
<dbReference type="Proteomes" id="UP000033966">
    <property type="component" value="Unassembled WGS sequence"/>
</dbReference>
<reference evidence="1 2" key="1">
    <citation type="journal article" date="2015" name="Nature">
        <title>rRNA introns, odd ribosomes, and small enigmatic genomes across a large radiation of phyla.</title>
        <authorList>
            <person name="Brown C.T."/>
            <person name="Hug L.A."/>
            <person name="Thomas B.C."/>
            <person name="Sharon I."/>
            <person name="Castelle C.J."/>
            <person name="Singh A."/>
            <person name="Wilkins M.J."/>
            <person name="Williams K.H."/>
            <person name="Banfield J.F."/>
        </authorList>
    </citation>
    <scope>NUCLEOTIDE SEQUENCE [LARGE SCALE GENOMIC DNA]</scope>
</reference>